<dbReference type="InterPro" id="IPR015315">
    <property type="entry name" value="DUF1963"/>
</dbReference>
<dbReference type="Gene3D" id="2.30.320.10">
    <property type="entry name" value="YwqG-like"/>
    <property type="match status" value="1"/>
</dbReference>
<gene>
    <name evidence="1" type="ORF">GCM10011374_35420</name>
</gene>
<name>A0A917LZI2_9MICC</name>
<accession>A0A917LZI2</accession>
<dbReference type="Pfam" id="PF09234">
    <property type="entry name" value="DUF1963"/>
    <property type="match status" value="1"/>
</dbReference>
<proteinExistence type="predicted"/>
<protein>
    <recommendedName>
        <fullName evidence="3">DUF1963 domain-containing protein</fullName>
    </recommendedName>
</protein>
<keyword evidence="2" id="KW-1185">Reference proteome</keyword>
<reference evidence="1" key="1">
    <citation type="journal article" date="2014" name="Int. J. Syst. Evol. Microbiol.">
        <title>Complete genome sequence of Corynebacterium casei LMG S-19264T (=DSM 44701T), isolated from a smear-ripened cheese.</title>
        <authorList>
            <consortium name="US DOE Joint Genome Institute (JGI-PGF)"/>
            <person name="Walter F."/>
            <person name="Albersmeier A."/>
            <person name="Kalinowski J."/>
            <person name="Ruckert C."/>
        </authorList>
    </citation>
    <scope>NUCLEOTIDE SEQUENCE</scope>
    <source>
        <strain evidence="1">CGMCC 1.12187</strain>
    </source>
</reference>
<sequence>MRALQVVGWGDRAPRAEEATMKPRRRDGIAPAPLHGPWGQIQTWLEAGPAEDEHFLEQVAYSPVLSEQSFAPGAEELTELWCTGGWISWLGGPAAAPLSSWPRRNDGKPLSHVLTVDLADLDAVLDAQGKAVWPHLREGLPTHGVLEVFHDLQTSGYGTGDRRRRGWLVRWVSAPQRTGLVQPPADLEEPTAVCQPVIPLPGFTLPPAADAAGGPVDRFEVAAALEEQLLRSWMLLRTGSTAGPAVPISHVYGHSQRGEINARALLERLLPLTVPGDQHRLILEVEGVTALDGWFGDSGHMEVWMRDSDLAARDFEASWCLVRND</sequence>
<evidence type="ECO:0008006" key="3">
    <source>
        <dbReference type="Google" id="ProtNLM"/>
    </source>
</evidence>
<evidence type="ECO:0000313" key="2">
    <source>
        <dbReference type="Proteomes" id="UP000638848"/>
    </source>
</evidence>
<dbReference type="Proteomes" id="UP000638848">
    <property type="component" value="Unassembled WGS sequence"/>
</dbReference>
<evidence type="ECO:0000313" key="1">
    <source>
        <dbReference type="EMBL" id="GGG68048.1"/>
    </source>
</evidence>
<dbReference type="InterPro" id="IPR035948">
    <property type="entry name" value="YwqG-like_sf"/>
</dbReference>
<dbReference type="SUPFAM" id="SSF103032">
    <property type="entry name" value="Hypothetical protein YwqG"/>
    <property type="match status" value="1"/>
</dbReference>
<dbReference type="EMBL" id="BMEQ01000029">
    <property type="protein sequence ID" value="GGG68048.1"/>
    <property type="molecule type" value="Genomic_DNA"/>
</dbReference>
<comment type="caution">
    <text evidence="1">The sequence shown here is derived from an EMBL/GenBank/DDBJ whole genome shotgun (WGS) entry which is preliminary data.</text>
</comment>
<organism evidence="1 2">
    <name type="scientific">Kocuria dechangensis</name>
    <dbReference type="NCBI Taxonomy" id="1176249"/>
    <lineage>
        <taxon>Bacteria</taxon>
        <taxon>Bacillati</taxon>
        <taxon>Actinomycetota</taxon>
        <taxon>Actinomycetes</taxon>
        <taxon>Micrococcales</taxon>
        <taxon>Micrococcaceae</taxon>
        <taxon>Kocuria</taxon>
    </lineage>
</organism>
<dbReference type="AlphaFoldDB" id="A0A917LZI2"/>
<reference evidence="1" key="2">
    <citation type="submission" date="2020-09" db="EMBL/GenBank/DDBJ databases">
        <authorList>
            <person name="Sun Q."/>
            <person name="Zhou Y."/>
        </authorList>
    </citation>
    <scope>NUCLEOTIDE SEQUENCE</scope>
    <source>
        <strain evidence="1">CGMCC 1.12187</strain>
    </source>
</reference>